<feature type="non-terminal residue" evidence="2">
    <location>
        <position position="1"/>
    </location>
</feature>
<dbReference type="Proteomes" id="UP001189429">
    <property type="component" value="Unassembled WGS sequence"/>
</dbReference>
<gene>
    <name evidence="2" type="ORF">PCOR1329_LOCUS31291</name>
</gene>
<dbReference type="EMBL" id="CAUYUJ010012270">
    <property type="protein sequence ID" value="CAK0833678.1"/>
    <property type="molecule type" value="Genomic_DNA"/>
</dbReference>
<evidence type="ECO:0000313" key="3">
    <source>
        <dbReference type="Proteomes" id="UP001189429"/>
    </source>
</evidence>
<evidence type="ECO:0000256" key="1">
    <source>
        <dbReference type="SAM" id="MobiDB-lite"/>
    </source>
</evidence>
<sequence>RAFAARGRRREHLAMATGIAAWKGHNVGQPTQRKSYYATSACGCGDKARIEEGARARQGAAADELEEEGVEYVTTISRLRRQSFAVIAPRAGAEVPINSGAGGMVGDASEPELFVFNYRIAVQKWALVGRAATEKAMLIDFDDRLPAIDASPGGFMDDFFKTQLVPTSIRAAKEVANLSQRKSAGLGQALAARGGRELKYLGGWFDAVGSDATELPSRLAAINKGWVMAQIFWNAAAPKRVERLMFIGLVSGAALPGTAARCWAGAEARYMCSSISRKLRSMMGGAARRQNDRVTVMTTREVYRLWGLAPFSLEATVQRLRAWQEIARDPRNRGRILGVFFEMTRGATCEHRCPPTHVDSGQFNADAVVHPWARQLRRDLEVLCGCSEAESFSLAWENRSVNDLPWDEEVNGLFVSLDAGCLRSAFAAVQWAPPDAPEASVPVAQDGENSWEDSGAQMFA</sequence>
<organism evidence="2 3">
    <name type="scientific">Prorocentrum cordatum</name>
    <dbReference type="NCBI Taxonomy" id="2364126"/>
    <lineage>
        <taxon>Eukaryota</taxon>
        <taxon>Sar</taxon>
        <taxon>Alveolata</taxon>
        <taxon>Dinophyceae</taxon>
        <taxon>Prorocentrales</taxon>
        <taxon>Prorocentraceae</taxon>
        <taxon>Prorocentrum</taxon>
    </lineage>
</organism>
<comment type="caution">
    <text evidence="2">The sequence shown here is derived from an EMBL/GenBank/DDBJ whole genome shotgun (WGS) entry which is preliminary data.</text>
</comment>
<name>A0ABN9SPB2_9DINO</name>
<feature type="non-terminal residue" evidence="2">
    <location>
        <position position="460"/>
    </location>
</feature>
<feature type="region of interest" description="Disordered" evidence="1">
    <location>
        <begin position="436"/>
        <end position="460"/>
    </location>
</feature>
<evidence type="ECO:0000313" key="2">
    <source>
        <dbReference type="EMBL" id="CAK0833678.1"/>
    </source>
</evidence>
<keyword evidence="3" id="KW-1185">Reference proteome</keyword>
<protein>
    <submittedName>
        <fullName evidence="2">Uncharacterized protein</fullName>
    </submittedName>
</protein>
<accession>A0ABN9SPB2</accession>
<proteinExistence type="predicted"/>
<reference evidence="2" key="1">
    <citation type="submission" date="2023-10" db="EMBL/GenBank/DDBJ databases">
        <authorList>
            <person name="Chen Y."/>
            <person name="Shah S."/>
            <person name="Dougan E. K."/>
            <person name="Thang M."/>
            <person name="Chan C."/>
        </authorList>
    </citation>
    <scope>NUCLEOTIDE SEQUENCE [LARGE SCALE GENOMIC DNA]</scope>
</reference>